<keyword evidence="3 4" id="KW-0408">Iron</keyword>
<evidence type="ECO:0000256" key="5">
    <source>
        <dbReference type="SAM" id="SignalP"/>
    </source>
</evidence>
<evidence type="ECO:0000259" key="6">
    <source>
        <dbReference type="PROSITE" id="PS51007"/>
    </source>
</evidence>
<protein>
    <submittedName>
        <fullName evidence="7">Cytochrome c</fullName>
    </submittedName>
</protein>
<keyword evidence="1 4" id="KW-0349">Heme</keyword>
<dbReference type="Pfam" id="PF00034">
    <property type="entry name" value="Cytochrom_C"/>
    <property type="match status" value="1"/>
</dbReference>
<dbReference type="RefSeq" id="WP_168127460.1">
    <property type="nucleotide sequence ID" value="NZ_JBDJNQ010000008.1"/>
</dbReference>
<dbReference type="PROSITE" id="PS51257">
    <property type="entry name" value="PROKAR_LIPOPROTEIN"/>
    <property type="match status" value="1"/>
</dbReference>
<dbReference type="InterPro" id="IPR036909">
    <property type="entry name" value="Cyt_c-like_dom_sf"/>
</dbReference>
<dbReference type="EMBL" id="JBDJNQ010000008">
    <property type="protein sequence ID" value="MEN5378851.1"/>
    <property type="molecule type" value="Genomic_DNA"/>
</dbReference>
<keyword evidence="8" id="KW-1185">Reference proteome</keyword>
<evidence type="ECO:0000256" key="1">
    <source>
        <dbReference type="ARBA" id="ARBA00022617"/>
    </source>
</evidence>
<sequence length="141" mass="15712">MIKLYLLGVLIALYSLCSISSCQSGKDIKTAQYAVNGQKIYINHCKNCHGDKGEGLGLLYPPLTDVEFLTKNRDHLSCIVKNGLEEEIVVAGKTFNTKMPANEILTDIDIAYVLTYITTNFGKQDKIFSLEEVQMSLKNCK</sequence>
<reference evidence="7 8" key="1">
    <citation type="submission" date="2024-04" db="EMBL/GenBank/DDBJ databases">
        <title>WGS of bacteria from Torrens River.</title>
        <authorList>
            <person name="Wyrsch E.R."/>
            <person name="Drigo B."/>
        </authorList>
    </citation>
    <scope>NUCLEOTIDE SEQUENCE [LARGE SCALE GENOMIC DNA]</scope>
    <source>
        <strain evidence="7 8">TWI391</strain>
    </source>
</reference>
<name>A0ABV0BVX6_9SPHI</name>
<feature type="signal peptide" evidence="5">
    <location>
        <begin position="1"/>
        <end position="20"/>
    </location>
</feature>
<keyword evidence="2 4" id="KW-0479">Metal-binding</keyword>
<evidence type="ECO:0000256" key="4">
    <source>
        <dbReference type="PROSITE-ProRule" id="PRU00433"/>
    </source>
</evidence>
<accession>A0ABV0BVX6</accession>
<evidence type="ECO:0000256" key="2">
    <source>
        <dbReference type="ARBA" id="ARBA00022723"/>
    </source>
</evidence>
<evidence type="ECO:0000256" key="3">
    <source>
        <dbReference type="ARBA" id="ARBA00023004"/>
    </source>
</evidence>
<dbReference type="PROSITE" id="PS51007">
    <property type="entry name" value="CYTC"/>
    <property type="match status" value="1"/>
</dbReference>
<dbReference type="SUPFAM" id="SSF46626">
    <property type="entry name" value="Cytochrome c"/>
    <property type="match status" value="1"/>
</dbReference>
<keyword evidence="5" id="KW-0732">Signal</keyword>
<evidence type="ECO:0000313" key="7">
    <source>
        <dbReference type="EMBL" id="MEN5378851.1"/>
    </source>
</evidence>
<dbReference type="PANTHER" id="PTHR35008:SF9">
    <property type="entry name" value="CYTOCHROME C DOMAIN-CONTAINING PROTEIN"/>
    <property type="match status" value="1"/>
</dbReference>
<organism evidence="7 8">
    <name type="scientific">Sphingobacterium kitahiroshimense</name>
    <dbReference type="NCBI Taxonomy" id="470446"/>
    <lineage>
        <taxon>Bacteria</taxon>
        <taxon>Pseudomonadati</taxon>
        <taxon>Bacteroidota</taxon>
        <taxon>Sphingobacteriia</taxon>
        <taxon>Sphingobacteriales</taxon>
        <taxon>Sphingobacteriaceae</taxon>
        <taxon>Sphingobacterium</taxon>
    </lineage>
</organism>
<comment type="caution">
    <text evidence="7">The sequence shown here is derived from an EMBL/GenBank/DDBJ whole genome shotgun (WGS) entry which is preliminary data.</text>
</comment>
<feature type="domain" description="Cytochrome c" evidence="6">
    <location>
        <begin position="32"/>
        <end position="121"/>
    </location>
</feature>
<dbReference type="PANTHER" id="PTHR35008">
    <property type="entry name" value="BLL4482 PROTEIN-RELATED"/>
    <property type="match status" value="1"/>
</dbReference>
<proteinExistence type="predicted"/>
<dbReference type="Proteomes" id="UP001409291">
    <property type="component" value="Unassembled WGS sequence"/>
</dbReference>
<dbReference type="Gene3D" id="1.10.760.10">
    <property type="entry name" value="Cytochrome c-like domain"/>
    <property type="match status" value="1"/>
</dbReference>
<gene>
    <name evidence="7" type="ORF">ABE541_16435</name>
</gene>
<dbReference type="InterPro" id="IPR009056">
    <property type="entry name" value="Cyt_c-like_dom"/>
</dbReference>
<evidence type="ECO:0000313" key="8">
    <source>
        <dbReference type="Proteomes" id="UP001409291"/>
    </source>
</evidence>
<feature type="chain" id="PRO_5045846039" evidence="5">
    <location>
        <begin position="21"/>
        <end position="141"/>
    </location>
</feature>
<dbReference type="InterPro" id="IPR051459">
    <property type="entry name" value="Cytochrome_c-type_DH"/>
</dbReference>